<proteinExistence type="predicted"/>
<dbReference type="Proteomes" id="UP000749559">
    <property type="component" value="Unassembled WGS sequence"/>
</dbReference>
<comment type="caution">
    <text evidence="1">The sequence shown here is derived from an EMBL/GenBank/DDBJ whole genome shotgun (WGS) entry which is preliminary data.</text>
</comment>
<evidence type="ECO:0000313" key="1">
    <source>
        <dbReference type="EMBL" id="CAH1790612.1"/>
    </source>
</evidence>
<feature type="non-terminal residue" evidence="1">
    <location>
        <position position="1"/>
    </location>
</feature>
<feature type="non-terminal residue" evidence="1">
    <location>
        <position position="111"/>
    </location>
</feature>
<protein>
    <submittedName>
        <fullName evidence="1">Uncharacterized protein</fullName>
    </submittedName>
</protein>
<accession>A0A8S4P8M7</accession>
<sequence length="111" mass="12798">NVLEYINETDRALVSAFLQRWNNSVNAWRNGVTEPSPSIDIISKSMLETTMSKFKEEHLNSVERGFDDVFAEFDNAYVAVRDKFENEKKEKGVCARVRIRIVQEAVLTRDA</sequence>
<dbReference type="AlphaFoldDB" id="A0A8S4P8M7"/>
<organism evidence="1 2">
    <name type="scientific">Owenia fusiformis</name>
    <name type="common">Polychaete worm</name>
    <dbReference type="NCBI Taxonomy" id="6347"/>
    <lineage>
        <taxon>Eukaryota</taxon>
        <taxon>Metazoa</taxon>
        <taxon>Spiralia</taxon>
        <taxon>Lophotrochozoa</taxon>
        <taxon>Annelida</taxon>
        <taxon>Polychaeta</taxon>
        <taxon>Sedentaria</taxon>
        <taxon>Canalipalpata</taxon>
        <taxon>Sabellida</taxon>
        <taxon>Oweniida</taxon>
        <taxon>Oweniidae</taxon>
        <taxon>Owenia</taxon>
    </lineage>
</organism>
<evidence type="ECO:0000313" key="2">
    <source>
        <dbReference type="Proteomes" id="UP000749559"/>
    </source>
</evidence>
<name>A0A8S4P8M7_OWEFU</name>
<reference evidence="1" key="1">
    <citation type="submission" date="2022-03" db="EMBL/GenBank/DDBJ databases">
        <authorList>
            <person name="Martin C."/>
        </authorList>
    </citation>
    <scope>NUCLEOTIDE SEQUENCE</scope>
</reference>
<dbReference type="EMBL" id="CAIIXF020000007">
    <property type="protein sequence ID" value="CAH1790612.1"/>
    <property type="molecule type" value="Genomic_DNA"/>
</dbReference>
<dbReference type="OrthoDB" id="6324059at2759"/>
<gene>
    <name evidence="1" type="ORF">OFUS_LOCUS15792</name>
</gene>
<keyword evidence="2" id="KW-1185">Reference proteome</keyword>